<feature type="domain" description="RDD" evidence="7">
    <location>
        <begin position="17"/>
        <end position="137"/>
    </location>
</feature>
<keyword evidence="4 6" id="KW-1133">Transmembrane helix</keyword>
<keyword evidence="5 6" id="KW-0472">Membrane</keyword>
<evidence type="ECO:0000313" key="9">
    <source>
        <dbReference type="Proteomes" id="UP000663586"/>
    </source>
</evidence>
<sequence>MGDFSELSKPYRERVQYASVTERGFAWAVDIVLVFLTAAVAELIVRIFITVPPSILFLAVFIGYHVILEAKWGRTIGKLLLGIKVVTTGGESISTYSAVVRNVTKVVGAFSLVLILVGVILIADSRYDQRLGDRWGNTIVVYG</sequence>
<gene>
    <name evidence="8" type="ORF">AArcS_1572</name>
</gene>
<organism evidence="8 9">
    <name type="scientific">Natranaeroarchaeum sulfidigenes</name>
    <dbReference type="NCBI Taxonomy" id="2784880"/>
    <lineage>
        <taxon>Archaea</taxon>
        <taxon>Methanobacteriati</taxon>
        <taxon>Methanobacteriota</taxon>
        <taxon>Stenosarchaea group</taxon>
        <taxon>Halobacteria</taxon>
        <taxon>Halobacteriales</taxon>
        <taxon>Natronoarchaeaceae</taxon>
        <taxon>Natranaeroarchaeum</taxon>
    </lineage>
</organism>
<dbReference type="GeneID" id="70684955"/>
<dbReference type="PANTHER" id="PTHR36115:SF6">
    <property type="entry name" value="PROLINE-RICH ANTIGEN HOMOLOG"/>
    <property type="match status" value="1"/>
</dbReference>
<reference evidence="8" key="1">
    <citation type="submission" date="2020-11" db="EMBL/GenBank/DDBJ databases">
        <title>Carbohydrate-dependent, anaerobic sulfur respiration: A novel catabolism in halophilic archaea.</title>
        <authorList>
            <person name="Sorokin D.Y."/>
            <person name="Messina E."/>
            <person name="Smedile F."/>
            <person name="La Cono V."/>
            <person name="Hallsworth J.E."/>
            <person name="Yakimov M.M."/>
        </authorList>
    </citation>
    <scope>NUCLEOTIDE SEQUENCE</scope>
    <source>
        <strain evidence="8">AArc-S</strain>
    </source>
</reference>
<dbReference type="AlphaFoldDB" id="A0A897MUR1"/>
<feature type="transmembrane region" description="Helical" evidence="6">
    <location>
        <begin position="47"/>
        <end position="67"/>
    </location>
</feature>
<dbReference type="PANTHER" id="PTHR36115">
    <property type="entry name" value="PROLINE-RICH ANTIGEN HOMOLOG-RELATED"/>
    <property type="match status" value="1"/>
</dbReference>
<dbReference type="EMBL" id="CP064786">
    <property type="protein sequence ID" value="QSG02783.1"/>
    <property type="molecule type" value="Genomic_DNA"/>
</dbReference>
<accession>A0A897MUR1</accession>
<evidence type="ECO:0000259" key="7">
    <source>
        <dbReference type="Pfam" id="PF06271"/>
    </source>
</evidence>
<dbReference type="KEGG" id="hara:AArcS_1572"/>
<dbReference type="InterPro" id="IPR010432">
    <property type="entry name" value="RDD"/>
</dbReference>
<evidence type="ECO:0000256" key="1">
    <source>
        <dbReference type="ARBA" id="ARBA00004651"/>
    </source>
</evidence>
<evidence type="ECO:0000256" key="6">
    <source>
        <dbReference type="SAM" id="Phobius"/>
    </source>
</evidence>
<protein>
    <submittedName>
        <fullName evidence="8">Putative membrane protein YckC, RDD family</fullName>
    </submittedName>
</protein>
<keyword evidence="9" id="KW-1185">Reference proteome</keyword>
<dbReference type="RefSeq" id="WP_238479924.1">
    <property type="nucleotide sequence ID" value="NZ_CP064786.1"/>
</dbReference>
<proteinExistence type="predicted"/>
<dbReference type="GO" id="GO:0005886">
    <property type="term" value="C:plasma membrane"/>
    <property type="evidence" value="ECO:0007669"/>
    <property type="project" value="UniProtKB-SubCell"/>
</dbReference>
<dbReference type="Pfam" id="PF06271">
    <property type="entry name" value="RDD"/>
    <property type="match status" value="1"/>
</dbReference>
<feature type="transmembrane region" description="Helical" evidence="6">
    <location>
        <begin position="106"/>
        <end position="123"/>
    </location>
</feature>
<evidence type="ECO:0000256" key="2">
    <source>
        <dbReference type="ARBA" id="ARBA00022475"/>
    </source>
</evidence>
<evidence type="ECO:0000256" key="3">
    <source>
        <dbReference type="ARBA" id="ARBA00022692"/>
    </source>
</evidence>
<keyword evidence="2" id="KW-1003">Cell membrane</keyword>
<keyword evidence="3 6" id="KW-0812">Transmembrane</keyword>
<feature type="transmembrane region" description="Helical" evidence="6">
    <location>
        <begin position="24"/>
        <end position="41"/>
    </location>
</feature>
<dbReference type="Proteomes" id="UP000663586">
    <property type="component" value="Chromosome"/>
</dbReference>
<evidence type="ECO:0000256" key="4">
    <source>
        <dbReference type="ARBA" id="ARBA00022989"/>
    </source>
</evidence>
<evidence type="ECO:0000313" key="8">
    <source>
        <dbReference type="EMBL" id="QSG02783.1"/>
    </source>
</evidence>
<name>A0A897MUR1_9EURY</name>
<comment type="subcellular location">
    <subcellularLocation>
        <location evidence="1">Cell membrane</location>
        <topology evidence="1">Multi-pass membrane protein</topology>
    </subcellularLocation>
</comment>
<evidence type="ECO:0000256" key="5">
    <source>
        <dbReference type="ARBA" id="ARBA00023136"/>
    </source>
</evidence>
<dbReference type="InterPro" id="IPR051791">
    <property type="entry name" value="Pra-immunoreactive"/>
</dbReference>